<sequence length="180" mass="20299">MGRILLKWASLLLALCMLAGVAAGCSEATAKNEDETASIKAYLKNEFNGPDQETKKMLDDFGKTEGGGKEFKEYLEKHYKPYVQNEKYKDFVNMYALVWLRKAYGGGYQMKVKDMDIQKTDDANDTAYTFTLHVDYHKEDEKAKTAKVTGLINLDKDDKISRIRNLDDGGLLQAMTSNGN</sequence>
<dbReference type="EMBL" id="RCVZ01000018">
    <property type="protein sequence ID" value="RLQ92423.1"/>
    <property type="molecule type" value="Genomic_DNA"/>
</dbReference>
<dbReference type="PROSITE" id="PS51257">
    <property type="entry name" value="PROKAR_LIPOPROTEIN"/>
    <property type="match status" value="1"/>
</dbReference>
<keyword evidence="3" id="KW-1185">Reference proteome</keyword>
<evidence type="ECO:0000313" key="3">
    <source>
        <dbReference type="Proteomes" id="UP000276770"/>
    </source>
</evidence>
<dbReference type="Proteomes" id="UP000276770">
    <property type="component" value="Unassembled WGS sequence"/>
</dbReference>
<organism evidence="2 3">
    <name type="scientific">Falsibacillus albus</name>
    <dbReference type="NCBI Taxonomy" id="2478915"/>
    <lineage>
        <taxon>Bacteria</taxon>
        <taxon>Bacillati</taxon>
        <taxon>Bacillota</taxon>
        <taxon>Bacilli</taxon>
        <taxon>Bacillales</taxon>
        <taxon>Bacillaceae</taxon>
        <taxon>Falsibacillus</taxon>
    </lineage>
</organism>
<name>A0A3L7JNR7_9BACI</name>
<keyword evidence="1" id="KW-0732">Signal</keyword>
<comment type="caution">
    <text evidence="2">The sequence shown here is derived from an EMBL/GenBank/DDBJ whole genome shotgun (WGS) entry which is preliminary data.</text>
</comment>
<evidence type="ECO:0008006" key="4">
    <source>
        <dbReference type="Google" id="ProtNLM"/>
    </source>
</evidence>
<evidence type="ECO:0000256" key="1">
    <source>
        <dbReference type="SAM" id="SignalP"/>
    </source>
</evidence>
<proteinExistence type="predicted"/>
<accession>A0A3L7JNR7</accession>
<evidence type="ECO:0000313" key="2">
    <source>
        <dbReference type="EMBL" id="RLQ92423.1"/>
    </source>
</evidence>
<dbReference type="AlphaFoldDB" id="A0A3L7JNR7"/>
<dbReference type="RefSeq" id="WP_121682313.1">
    <property type="nucleotide sequence ID" value="NZ_RCVZ01000018.1"/>
</dbReference>
<protein>
    <recommendedName>
        <fullName evidence="4">DUF5105 domain-containing protein</fullName>
    </recommendedName>
</protein>
<reference evidence="2 3" key="1">
    <citation type="submission" date="2018-10" db="EMBL/GenBank/DDBJ databases">
        <title>Falsibacillus sp. genome draft.</title>
        <authorList>
            <person name="Shi S."/>
        </authorList>
    </citation>
    <scope>NUCLEOTIDE SEQUENCE [LARGE SCALE GENOMIC DNA]</scope>
    <source>
        <strain evidence="2 3">GY 10110</strain>
    </source>
</reference>
<gene>
    <name evidence="2" type="ORF">D9X91_19460</name>
</gene>
<feature type="signal peptide" evidence="1">
    <location>
        <begin position="1"/>
        <end position="22"/>
    </location>
</feature>
<feature type="chain" id="PRO_5038885575" description="DUF5105 domain-containing protein" evidence="1">
    <location>
        <begin position="23"/>
        <end position="180"/>
    </location>
</feature>
<dbReference type="OrthoDB" id="2858597at2"/>